<evidence type="ECO:0000313" key="3">
    <source>
        <dbReference type="Proteomes" id="UP000242818"/>
    </source>
</evidence>
<protein>
    <recommendedName>
        <fullName evidence="4">GLUG domain-containing protein</fullName>
    </recommendedName>
</protein>
<organism evidence="2 3">
    <name type="scientific">Chitinophaga costaii</name>
    <dbReference type="NCBI Taxonomy" id="1335309"/>
    <lineage>
        <taxon>Bacteria</taxon>
        <taxon>Pseudomonadati</taxon>
        <taxon>Bacteroidota</taxon>
        <taxon>Chitinophagia</taxon>
        <taxon>Chitinophagales</taxon>
        <taxon>Chitinophagaceae</taxon>
        <taxon>Chitinophaga</taxon>
    </lineage>
</organism>
<keyword evidence="3" id="KW-1185">Reference proteome</keyword>
<gene>
    <name evidence="2" type="ORF">GA0116948_11871</name>
</gene>
<dbReference type="AlphaFoldDB" id="A0A1C4G0A8"/>
<name>A0A1C4G0A8_9BACT</name>
<accession>A0A1C4G0A8</accession>
<feature type="chain" id="PRO_5008692213" description="GLUG domain-containing protein" evidence="1">
    <location>
        <begin position="21"/>
        <end position="457"/>
    </location>
</feature>
<dbReference type="RefSeq" id="WP_123891845.1">
    <property type="nucleotide sequence ID" value="NZ_FMAR01000018.1"/>
</dbReference>
<feature type="signal peptide" evidence="1">
    <location>
        <begin position="1"/>
        <end position="20"/>
    </location>
</feature>
<evidence type="ECO:0000256" key="1">
    <source>
        <dbReference type="SAM" id="SignalP"/>
    </source>
</evidence>
<dbReference type="OrthoDB" id="9807519at2"/>
<proteinExistence type="predicted"/>
<evidence type="ECO:0008006" key="4">
    <source>
        <dbReference type="Google" id="ProtNLM"/>
    </source>
</evidence>
<dbReference type="EMBL" id="FMAR01000018">
    <property type="protein sequence ID" value="SCC61201.1"/>
    <property type="molecule type" value="Genomic_DNA"/>
</dbReference>
<dbReference type="Gene3D" id="2.160.20.110">
    <property type="match status" value="1"/>
</dbReference>
<sequence>MTLRYLLLLCICLLAGVTCKVEDSKSKPSKPAAHKVLATLVQAPSLSFSQPRYGGGDLAYMADHDDTVAIFLHGTPFTTYTFHLSSSAGLKSGVDATFGGTFTTDAAGAYAWKQLSLLLLAYRDGLLTLRIASSIHPADTLSATSLKEQFLVKNYRDFLAIGQEQQEMDSNATFVQENDFAFPDTIFRDSPIPVKFSGTYNGQGHLISNLTIAPEYTAKASTDVALFDTLGEGAVLKNVCLVLSSQGIQNPNPSSYTAGLVTMHYGTIMNCSVKGNIVFTDPNTGIAGGLVAEAKHAHIVGSSFTGRLEGNKIAGIVGDMLYTDVNMCYANFAAKSDGMIAGILNFTYLADATIPTSISNCYVHFTTIEGAGAANAGAIATDEIQNRIMLSVSNCYSNGPVKRDDSTIHYQQLSELNAVIAAVQAGHPPHYMTATPPHNKPFKAARNATQPPLLWWQ</sequence>
<dbReference type="Proteomes" id="UP000242818">
    <property type="component" value="Unassembled WGS sequence"/>
</dbReference>
<reference evidence="2 3" key="1">
    <citation type="submission" date="2016-08" db="EMBL/GenBank/DDBJ databases">
        <authorList>
            <person name="Seilhamer J.J."/>
        </authorList>
    </citation>
    <scope>NUCLEOTIDE SEQUENCE [LARGE SCALE GENOMIC DNA]</scope>
    <source>
        <strain evidence="2 3">A37T2</strain>
    </source>
</reference>
<keyword evidence="1" id="KW-0732">Signal</keyword>
<evidence type="ECO:0000313" key="2">
    <source>
        <dbReference type="EMBL" id="SCC61201.1"/>
    </source>
</evidence>
<dbReference type="STRING" id="1335309.GA0116948_11871"/>